<feature type="transmembrane region" description="Helical" evidence="7">
    <location>
        <begin position="42"/>
        <end position="59"/>
    </location>
</feature>
<evidence type="ECO:0000256" key="7">
    <source>
        <dbReference type="SAM" id="Phobius"/>
    </source>
</evidence>
<keyword evidence="5 7" id="KW-0472">Membrane</keyword>
<proteinExistence type="inferred from homology"/>
<evidence type="ECO:0000313" key="10">
    <source>
        <dbReference type="Proteomes" id="UP001499974"/>
    </source>
</evidence>
<dbReference type="PANTHER" id="PTHR38459:SF1">
    <property type="entry name" value="PROPHAGE BACTOPRENOL-LINKED GLUCOSE TRANSLOCASE HOMOLOG"/>
    <property type="match status" value="1"/>
</dbReference>
<dbReference type="Pfam" id="PF04138">
    <property type="entry name" value="GtrA_DPMS_TM"/>
    <property type="match status" value="1"/>
</dbReference>
<feature type="transmembrane region" description="Helical" evidence="7">
    <location>
        <begin position="79"/>
        <end position="99"/>
    </location>
</feature>
<keyword evidence="10" id="KW-1185">Reference proteome</keyword>
<evidence type="ECO:0000256" key="4">
    <source>
        <dbReference type="ARBA" id="ARBA00022989"/>
    </source>
</evidence>
<evidence type="ECO:0000256" key="2">
    <source>
        <dbReference type="ARBA" id="ARBA00009399"/>
    </source>
</evidence>
<evidence type="ECO:0000313" key="9">
    <source>
        <dbReference type="EMBL" id="GAA4692046.1"/>
    </source>
</evidence>
<feature type="transmembrane region" description="Helical" evidence="7">
    <location>
        <begin position="111"/>
        <end position="128"/>
    </location>
</feature>
<evidence type="ECO:0000256" key="1">
    <source>
        <dbReference type="ARBA" id="ARBA00004141"/>
    </source>
</evidence>
<feature type="transmembrane region" description="Helical" evidence="7">
    <location>
        <begin position="12"/>
        <end position="30"/>
    </location>
</feature>
<protein>
    <submittedName>
        <fullName evidence="9">GtrA family protein</fullName>
    </submittedName>
</protein>
<accession>A0ABP8WLZ4</accession>
<feature type="region of interest" description="Disordered" evidence="6">
    <location>
        <begin position="144"/>
        <end position="171"/>
    </location>
</feature>
<dbReference type="EMBL" id="BAABKM010000001">
    <property type="protein sequence ID" value="GAA4692046.1"/>
    <property type="molecule type" value="Genomic_DNA"/>
</dbReference>
<dbReference type="Proteomes" id="UP001499974">
    <property type="component" value="Unassembled WGS sequence"/>
</dbReference>
<dbReference type="RefSeq" id="WP_345518634.1">
    <property type="nucleotide sequence ID" value="NZ_BAABKM010000001.1"/>
</dbReference>
<dbReference type="PANTHER" id="PTHR38459">
    <property type="entry name" value="PROPHAGE BACTOPRENOL-LINKED GLUCOSE TRANSLOCASE HOMOLOG"/>
    <property type="match status" value="1"/>
</dbReference>
<comment type="caution">
    <text evidence="9">The sequence shown here is derived from an EMBL/GenBank/DDBJ whole genome shotgun (WGS) entry which is preliminary data.</text>
</comment>
<dbReference type="InterPro" id="IPR051401">
    <property type="entry name" value="GtrA_CellWall_Glycosyl"/>
</dbReference>
<gene>
    <name evidence="9" type="ORF">GCM10023349_03690</name>
</gene>
<keyword evidence="4 7" id="KW-1133">Transmembrane helix</keyword>
<feature type="compositionally biased region" description="Low complexity" evidence="6">
    <location>
        <begin position="147"/>
        <end position="163"/>
    </location>
</feature>
<comment type="subcellular location">
    <subcellularLocation>
        <location evidence="1">Membrane</location>
        <topology evidence="1">Multi-pass membrane protein</topology>
    </subcellularLocation>
</comment>
<evidence type="ECO:0000259" key="8">
    <source>
        <dbReference type="Pfam" id="PF04138"/>
    </source>
</evidence>
<evidence type="ECO:0000256" key="3">
    <source>
        <dbReference type="ARBA" id="ARBA00022692"/>
    </source>
</evidence>
<organism evidence="9 10">
    <name type="scientific">Nocardioides conyzicola</name>
    <dbReference type="NCBI Taxonomy" id="1651781"/>
    <lineage>
        <taxon>Bacteria</taxon>
        <taxon>Bacillati</taxon>
        <taxon>Actinomycetota</taxon>
        <taxon>Actinomycetes</taxon>
        <taxon>Propionibacteriales</taxon>
        <taxon>Nocardioidaceae</taxon>
        <taxon>Nocardioides</taxon>
    </lineage>
</organism>
<comment type="similarity">
    <text evidence="2">Belongs to the GtrA family.</text>
</comment>
<feature type="domain" description="GtrA/DPMS transmembrane" evidence="8">
    <location>
        <begin position="11"/>
        <end position="135"/>
    </location>
</feature>
<keyword evidence="3 7" id="KW-0812">Transmembrane</keyword>
<reference evidence="10" key="1">
    <citation type="journal article" date="2019" name="Int. J. Syst. Evol. Microbiol.">
        <title>The Global Catalogue of Microorganisms (GCM) 10K type strain sequencing project: providing services to taxonomists for standard genome sequencing and annotation.</title>
        <authorList>
            <consortium name="The Broad Institute Genomics Platform"/>
            <consortium name="The Broad Institute Genome Sequencing Center for Infectious Disease"/>
            <person name="Wu L."/>
            <person name="Ma J."/>
        </authorList>
    </citation>
    <scope>NUCLEOTIDE SEQUENCE [LARGE SCALE GENOMIC DNA]</scope>
    <source>
        <strain evidence="10">JCM 18531</strain>
    </source>
</reference>
<dbReference type="InterPro" id="IPR007267">
    <property type="entry name" value="GtrA_DPMS_TM"/>
</dbReference>
<sequence>MRFSQHREALTFLVVGGSGYLVDVLAFNWLRSQPVLAGTDPSVAKVLAVCVAMVVTYLGNRMLTWRDRPTSDSRRQVALFVLFNLIGLGISVATLALTHDVLGLTSRLADNLSANVVGLALGTAFRYWSYQRFVFAGAGQTSRRRSTTPAATRPATTHPAITASPVQGERA</sequence>
<name>A0ABP8WLZ4_9ACTN</name>
<evidence type="ECO:0000256" key="6">
    <source>
        <dbReference type="SAM" id="MobiDB-lite"/>
    </source>
</evidence>
<evidence type="ECO:0000256" key="5">
    <source>
        <dbReference type="ARBA" id="ARBA00023136"/>
    </source>
</evidence>